<evidence type="ECO:0000313" key="2">
    <source>
        <dbReference type="EMBL" id="CAB1416844.1"/>
    </source>
</evidence>
<dbReference type="EMBL" id="CADEAL010000228">
    <property type="protein sequence ID" value="CAB1416844.1"/>
    <property type="molecule type" value="Genomic_DNA"/>
</dbReference>
<accession>A0A9N7TQV3</accession>
<feature type="region of interest" description="Disordered" evidence="1">
    <location>
        <begin position="1"/>
        <end position="27"/>
    </location>
</feature>
<feature type="compositionally biased region" description="Polar residues" evidence="1">
    <location>
        <begin position="18"/>
        <end position="27"/>
    </location>
</feature>
<feature type="compositionally biased region" description="Basic and acidic residues" evidence="1">
    <location>
        <begin position="68"/>
        <end position="85"/>
    </location>
</feature>
<name>A0A9N7TQV3_PLEPL</name>
<reference evidence="2" key="1">
    <citation type="submission" date="2020-03" db="EMBL/GenBank/DDBJ databases">
        <authorList>
            <person name="Weist P."/>
        </authorList>
    </citation>
    <scope>NUCLEOTIDE SEQUENCE</scope>
</reference>
<feature type="region of interest" description="Disordered" evidence="1">
    <location>
        <begin position="68"/>
        <end position="148"/>
    </location>
</feature>
<protein>
    <submittedName>
        <fullName evidence="2">Uncharacterized protein</fullName>
    </submittedName>
</protein>
<keyword evidence="3" id="KW-1185">Reference proteome</keyword>
<gene>
    <name evidence="2" type="ORF">PLEPLA_LOCUS4637</name>
</gene>
<proteinExistence type="predicted"/>
<comment type="caution">
    <text evidence="2">The sequence shown here is derived from an EMBL/GenBank/DDBJ whole genome shotgun (WGS) entry which is preliminary data.</text>
</comment>
<dbReference type="Proteomes" id="UP001153269">
    <property type="component" value="Unassembled WGS sequence"/>
</dbReference>
<evidence type="ECO:0000256" key="1">
    <source>
        <dbReference type="SAM" id="MobiDB-lite"/>
    </source>
</evidence>
<evidence type="ECO:0000313" key="3">
    <source>
        <dbReference type="Proteomes" id="UP001153269"/>
    </source>
</evidence>
<organism evidence="2 3">
    <name type="scientific">Pleuronectes platessa</name>
    <name type="common">European plaice</name>
    <dbReference type="NCBI Taxonomy" id="8262"/>
    <lineage>
        <taxon>Eukaryota</taxon>
        <taxon>Metazoa</taxon>
        <taxon>Chordata</taxon>
        <taxon>Craniata</taxon>
        <taxon>Vertebrata</taxon>
        <taxon>Euteleostomi</taxon>
        <taxon>Actinopterygii</taxon>
        <taxon>Neopterygii</taxon>
        <taxon>Teleostei</taxon>
        <taxon>Neoteleostei</taxon>
        <taxon>Acanthomorphata</taxon>
        <taxon>Carangaria</taxon>
        <taxon>Pleuronectiformes</taxon>
        <taxon>Pleuronectoidei</taxon>
        <taxon>Pleuronectidae</taxon>
        <taxon>Pleuronectes</taxon>
    </lineage>
</organism>
<dbReference type="AlphaFoldDB" id="A0A9N7TQV3"/>
<sequence length="228" mass="24918">MPGGGGQGGVDWHVRPLQRSTSSDSSCTRPHVYMWALVFPWVAPPPPPHLSSSHYHIGQDLLRVPRQRGENGERKESAIDIHASDGHPPPPLRKERGLISSSSASWDGDRVTGRATGQGSLSQIKDDHHSCNPLPAKLTAPSSMENESRLHYNRAGQIPLALSEIERGEQRAGGSSAWPYQRERVRSTTNVTNPLDLKELCVAGVETRFVFSLSHIQVGALPSLNCDM</sequence>